<keyword evidence="1" id="KW-0812">Transmembrane</keyword>
<dbReference type="Proteomes" id="UP000190339">
    <property type="component" value="Unassembled WGS sequence"/>
</dbReference>
<dbReference type="Pfam" id="PF19578">
    <property type="entry name" value="DUF6090"/>
    <property type="match status" value="1"/>
</dbReference>
<organism evidence="2 3">
    <name type="scientific">Maribacter arcticus</name>
    <dbReference type="NCBI Taxonomy" id="561365"/>
    <lineage>
        <taxon>Bacteria</taxon>
        <taxon>Pseudomonadati</taxon>
        <taxon>Bacteroidota</taxon>
        <taxon>Flavobacteriia</taxon>
        <taxon>Flavobacteriales</taxon>
        <taxon>Flavobacteriaceae</taxon>
        <taxon>Maribacter</taxon>
    </lineage>
</organism>
<gene>
    <name evidence="2" type="ORF">SAMN05660866_02494</name>
</gene>
<dbReference type="OrthoDB" id="821805at2"/>
<dbReference type="STRING" id="561365.SAMN05660866_02494"/>
<keyword evidence="3" id="KW-1185">Reference proteome</keyword>
<dbReference type="InterPro" id="IPR045749">
    <property type="entry name" value="DUF6090"/>
</dbReference>
<dbReference type="RefSeq" id="WP_079512938.1">
    <property type="nucleotide sequence ID" value="NZ_CAXBOB010000196.1"/>
</dbReference>
<keyword evidence="1" id="KW-0472">Membrane</keyword>
<dbReference type="EMBL" id="FUYL01000007">
    <property type="protein sequence ID" value="SKB63078.1"/>
    <property type="molecule type" value="Genomic_DNA"/>
</dbReference>
<keyword evidence="1" id="KW-1133">Transmembrane helix</keyword>
<name>A0A1T5CU63_9FLAO</name>
<evidence type="ECO:0000313" key="2">
    <source>
        <dbReference type="EMBL" id="SKB63078.1"/>
    </source>
</evidence>
<sequence>MIKLFRKIRQNLLNEGKTSKYFKYAIGEIVLVVIGILIALSINNWNELRKERSKEQKILVELLSQFKDNLVQLEDKIHQRKLIIKGSKRALELMDTKTVVPMDTLTVILSPLILAPTFDPIDNEIMTAENLQLIRNDSLRHYLTTFSSGIVDFKDQESEWVDIYRNIIVEHLIDLGISRNIQISFFLSPDNLSFLNDKTMIEEIKLSGSTTLPAVEEILSDKKLEGILASAVTLNIGLNWESDGYMKKIKTILNLIENEIE</sequence>
<protein>
    <submittedName>
        <fullName evidence="2">Uncharacterized protein</fullName>
    </submittedName>
</protein>
<feature type="transmembrane region" description="Helical" evidence="1">
    <location>
        <begin position="21"/>
        <end position="42"/>
    </location>
</feature>
<reference evidence="3" key="1">
    <citation type="submission" date="2017-02" db="EMBL/GenBank/DDBJ databases">
        <authorList>
            <person name="Varghese N."/>
            <person name="Submissions S."/>
        </authorList>
    </citation>
    <scope>NUCLEOTIDE SEQUENCE [LARGE SCALE GENOMIC DNA]</scope>
    <source>
        <strain evidence="3">DSM 23546</strain>
    </source>
</reference>
<evidence type="ECO:0000313" key="3">
    <source>
        <dbReference type="Proteomes" id="UP000190339"/>
    </source>
</evidence>
<accession>A0A1T5CU63</accession>
<proteinExistence type="predicted"/>
<dbReference type="AlphaFoldDB" id="A0A1T5CU63"/>
<evidence type="ECO:0000256" key="1">
    <source>
        <dbReference type="SAM" id="Phobius"/>
    </source>
</evidence>